<dbReference type="GO" id="GO:0098609">
    <property type="term" value="P:cell-cell adhesion"/>
    <property type="evidence" value="ECO:0007669"/>
    <property type="project" value="TreeGrafter"/>
</dbReference>
<dbReference type="GO" id="GO:0030247">
    <property type="term" value="F:polysaccharide binding"/>
    <property type="evidence" value="ECO:0007669"/>
    <property type="project" value="TreeGrafter"/>
</dbReference>
<feature type="domain" description="H-type lectin" evidence="2">
    <location>
        <begin position="350"/>
        <end position="415"/>
    </location>
</feature>
<dbReference type="InterPro" id="IPR035992">
    <property type="entry name" value="Ricin_B-like_lectins"/>
</dbReference>
<dbReference type="PANTHER" id="PTHR46938:SF1">
    <property type="entry name" value="DISCOIDIN-1 SUBUNIT A-RELATED"/>
    <property type="match status" value="1"/>
</dbReference>
<dbReference type="AlphaFoldDB" id="A0A2R6NQT2"/>
<evidence type="ECO:0000259" key="2">
    <source>
        <dbReference type="Pfam" id="PF09458"/>
    </source>
</evidence>
<accession>A0A2R6NQT2</accession>
<dbReference type="PANTHER" id="PTHR46938">
    <property type="entry name" value="DISCOIDIN-1 SUBUNIT A-RELATED-RELATED"/>
    <property type="match status" value="1"/>
</dbReference>
<feature type="compositionally biased region" description="Polar residues" evidence="1">
    <location>
        <begin position="17"/>
        <end position="28"/>
    </location>
</feature>
<sequence>MKHPGQPSVAPPAHSLSKISKSESNPTATALADSPKKRSTLKPGVYTLVNAQSGTVIDLSVMDHKTVVGFPRHNGDNQQWRLSLLGPGYTIQSISSGEYLTLKEGITHGAALSMSSFPVIWKVDAYEEEDELFVQIFWPSETLSYVLELAGGDTALFTKIQLASYQHDQRHQLWRVAEVDRWEERSQLKSGAYTPVSAQSDTVLPESSIFERSSIDTADNEFPPPTAARTPCPGAIHSGTFHIESIRPVNQPRQDNRGTIYFTPPISTAYNLLLGINALDIGCSADFTLKCNLLSVANNSVQLNLQSWGNTVQYSSGCAWLRVPTDDLDFQSGRFSATDYYPWYKPHVSYRIAFARSYAAPPKVVVWLDSIHTDANTDCRIHVYANDITADGFTIHLDTWNDTKLYLAGATWAAYSADRVGIRSGSFCAGDARNPTKLPSENSAQIAFDGADFRNTPRVFMALNLLYVDCKHNTRLKPICATNVTNAEMTWHIDTYLDTILYAAGASFVACDW</sequence>
<feature type="region of interest" description="Disordered" evidence="1">
    <location>
        <begin position="1"/>
        <end position="36"/>
    </location>
</feature>
<dbReference type="OrthoDB" id="5419324at2759"/>
<organism evidence="4 5">
    <name type="scientific">Hermanssonia centrifuga</name>
    <dbReference type="NCBI Taxonomy" id="98765"/>
    <lineage>
        <taxon>Eukaryota</taxon>
        <taxon>Fungi</taxon>
        <taxon>Dikarya</taxon>
        <taxon>Basidiomycota</taxon>
        <taxon>Agaricomycotina</taxon>
        <taxon>Agaricomycetes</taxon>
        <taxon>Polyporales</taxon>
        <taxon>Meruliaceae</taxon>
        <taxon>Hermanssonia</taxon>
    </lineage>
</organism>
<name>A0A2R6NQT2_9APHY</name>
<dbReference type="Gene3D" id="2.60.40.2080">
    <property type="match status" value="3"/>
</dbReference>
<proteinExistence type="predicted"/>
<gene>
    <name evidence="4" type="ORF">PHLCEN_2v9479</name>
</gene>
<dbReference type="GO" id="GO:0009986">
    <property type="term" value="C:cell surface"/>
    <property type="evidence" value="ECO:0007669"/>
    <property type="project" value="TreeGrafter"/>
</dbReference>
<dbReference type="GO" id="GO:0070492">
    <property type="term" value="F:oligosaccharide binding"/>
    <property type="evidence" value="ECO:0007669"/>
    <property type="project" value="TreeGrafter"/>
</dbReference>
<keyword evidence="5" id="KW-1185">Reference proteome</keyword>
<evidence type="ECO:0000256" key="1">
    <source>
        <dbReference type="SAM" id="MobiDB-lite"/>
    </source>
</evidence>
<feature type="domain" description="H-type lectin" evidence="2">
    <location>
        <begin position="444"/>
        <end position="510"/>
    </location>
</feature>
<dbReference type="InterPro" id="IPR052487">
    <property type="entry name" value="Galactose-binding_lectin"/>
</dbReference>
<dbReference type="Pfam" id="PF14200">
    <property type="entry name" value="RicinB_lectin_2"/>
    <property type="match status" value="1"/>
</dbReference>
<dbReference type="SUPFAM" id="SSF50370">
    <property type="entry name" value="Ricin B-like lectins"/>
    <property type="match status" value="1"/>
</dbReference>
<evidence type="ECO:0000259" key="3">
    <source>
        <dbReference type="Pfam" id="PF14200"/>
    </source>
</evidence>
<evidence type="ECO:0000313" key="4">
    <source>
        <dbReference type="EMBL" id="PSR74889.1"/>
    </source>
</evidence>
<dbReference type="SUPFAM" id="SSF141086">
    <property type="entry name" value="Agglutinin HPA-like"/>
    <property type="match status" value="3"/>
</dbReference>
<reference evidence="4 5" key="1">
    <citation type="submission" date="2018-02" db="EMBL/GenBank/DDBJ databases">
        <title>Genome sequence of the basidiomycete white-rot fungus Phlebia centrifuga.</title>
        <authorList>
            <person name="Granchi Z."/>
            <person name="Peng M."/>
            <person name="de Vries R.P."/>
            <person name="Hilden K."/>
            <person name="Makela M.R."/>
            <person name="Grigoriev I."/>
            <person name="Riley R."/>
        </authorList>
    </citation>
    <scope>NUCLEOTIDE SEQUENCE [LARGE SCALE GENOMIC DNA]</scope>
    <source>
        <strain evidence="4 5">FBCC195</strain>
    </source>
</reference>
<comment type="caution">
    <text evidence="4">The sequence shown here is derived from an EMBL/GenBank/DDBJ whole genome shotgun (WGS) entry which is preliminary data.</text>
</comment>
<dbReference type="EMBL" id="MLYV02000945">
    <property type="protein sequence ID" value="PSR74889.1"/>
    <property type="molecule type" value="Genomic_DNA"/>
</dbReference>
<dbReference type="Proteomes" id="UP000186601">
    <property type="component" value="Unassembled WGS sequence"/>
</dbReference>
<evidence type="ECO:0008006" key="6">
    <source>
        <dbReference type="Google" id="ProtNLM"/>
    </source>
</evidence>
<dbReference type="InterPro" id="IPR000772">
    <property type="entry name" value="Ricin_B_lectin"/>
</dbReference>
<dbReference type="GO" id="GO:0046871">
    <property type="term" value="F:N-acetylgalactosamine binding"/>
    <property type="evidence" value="ECO:0007669"/>
    <property type="project" value="TreeGrafter"/>
</dbReference>
<dbReference type="Pfam" id="PF09458">
    <property type="entry name" value="H_lectin"/>
    <property type="match status" value="3"/>
</dbReference>
<protein>
    <recommendedName>
        <fullName evidence="6">Ricin B lectin domain-containing protein</fullName>
    </recommendedName>
</protein>
<dbReference type="InterPro" id="IPR019019">
    <property type="entry name" value="H-type_lectin_domain"/>
</dbReference>
<dbReference type="GO" id="GO:0098636">
    <property type="term" value="C:protein complex involved in cell adhesion"/>
    <property type="evidence" value="ECO:0007669"/>
    <property type="project" value="TreeGrafter"/>
</dbReference>
<dbReference type="Gene3D" id="2.80.10.50">
    <property type="match status" value="1"/>
</dbReference>
<dbReference type="InterPro" id="IPR037221">
    <property type="entry name" value="H-type_lectin_dom_sf"/>
</dbReference>
<feature type="domain" description="Ricin B lectin" evidence="3">
    <location>
        <begin position="42"/>
        <end position="113"/>
    </location>
</feature>
<dbReference type="CDD" id="cd23422">
    <property type="entry name" value="beta-trefoil_Ricin_MPL_CNL"/>
    <property type="match status" value="1"/>
</dbReference>
<feature type="domain" description="H-type lectin" evidence="2">
    <location>
        <begin position="259"/>
        <end position="321"/>
    </location>
</feature>
<evidence type="ECO:0000313" key="5">
    <source>
        <dbReference type="Proteomes" id="UP000186601"/>
    </source>
</evidence>